<dbReference type="GeneID" id="82203859"/>
<evidence type="ECO:0000256" key="11">
    <source>
        <dbReference type="ARBA" id="ARBA00023136"/>
    </source>
</evidence>
<feature type="transmembrane region" description="Helical" evidence="13">
    <location>
        <begin position="94"/>
        <end position="114"/>
    </location>
</feature>
<feature type="transmembrane region" description="Helical" evidence="13">
    <location>
        <begin position="412"/>
        <end position="434"/>
    </location>
</feature>
<feature type="transmembrane region" description="Helical" evidence="13">
    <location>
        <begin position="166"/>
        <end position="187"/>
    </location>
</feature>
<evidence type="ECO:0000256" key="6">
    <source>
        <dbReference type="ARBA" id="ARBA00022449"/>
    </source>
</evidence>
<evidence type="ECO:0000313" key="15">
    <source>
        <dbReference type="Proteomes" id="UP000186341"/>
    </source>
</evidence>
<dbReference type="GO" id="GO:0006811">
    <property type="term" value="P:monoatomic ion transport"/>
    <property type="evidence" value="ECO:0007669"/>
    <property type="project" value="UniProtKB-KW"/>
</dbReference>
<evidence type="ECO:0000256" key="2">
    <source>
        <dbReference type="ARBA" id="ARBA00004651"/>
    </source>
</evidence>
<feature type="transmembrane region" description="Helical" evidence="13">
    <location>
        <begin position="320"/>
        <end position="341"/>
    </location>
</feature>
<dbReference type="PANTHER" id="PTHR43298:SF2">
    <property type="entry name" value="FMN_FAD EXPORTER YEEO-RELATED"/>
    <property type="match status" value="1"/>
</dbReference>
<dbReference type="InterPro" id="IPR050222">
    <property type="entry name" value="MATE_MdtK"/>
</dbReference>
<feature type="transmembrane region" description="Helical" evidence="13">
    <location>
        <begin position="134"/>
        <end position="154"/>
    </location>
</feature>
<evidence type="ECO:0000256" key="8">
    <source>
        <dbReference type="ARBA" id="ARBA00022692"/>
    </source>
</evidence>
<comment type="similarity">
    <text evidence="3">Belongs to the multi antimicrobial extrusion (MATE) (TC 2.A.66.1) family.</text>
</comment>
<name>A0A1U7ND74_9FIRM</name>
<dbReference type="GO" id="GO:0005886">
    <property type="term" value="C:plasma membrane"/>
    <property type="evidence" value="ECO:0007669"/>
    <property type="project" value="UniProtKB-SubCell"/>
</dbReference>
<accession>A0A1U7ND74</accession>
<feature type="transmembrane region" description="Helical" evidence="13">
    <location>
        <begin position="386"/>
        <end position="406"/>
    </location>
</feature>
<dbReference type="OrthoDB" id="9776324at2"/>
<dbReference type="InterPro" id="IPR002528">
    <property type="entry name" value="MATE_fam"/>
</dbReference>
<evidence type="ECO:0000256" key="5">
    <source>
        <dbReference type="ARBA" id="ARBA00022448"/>
    </source>
</evidence>
<dbReference type="CDD" id="cd13138">
    <property type="entry name" value="MATE_yoeA_like"/>
    <property type="match status" value="1"/>
</dbReference>
<gene>
    <name evidence="14" type="ORF">BO222_12030</name>
</gene>
<comment type="subcellular location">
    <subcellularLocation>
        <location evidence="2">Cell membrane</location>
        <topology evidence="2">Multi-pass membrane protein</topology>
    </subcellularLocation>
</comment>
<feature type="transmembrane region" description="Helical" evidence="13">
    <location>
        <begin position="353"/>
        <end position="374"/>
    </location>
</feature>
<dbReference type="RefSeq" id="WP_075820997.1">
    <property type="nucleotide sequence ID" value="NZ_CAOUMU010000016.1"/>
</dbReference>
<dbReference type="Pfam" id="PF01554">
    <property type="entry name" value="MatE"/>
    <property type="match status" value="2"/>
</dbReference>
<evidence type="ECO:0000256" key="9">
    <source>
        <dbReference type="ARBA" id="ARBA00022989"/>
    </source>
</evidence>
<keyword evidence="11 13" id="KW-0472">Membrane</keyword>
<dbReference type="GO" id="GO:0042910">
    <property type="term" value="F:xenobiotic transmembrane transporter activity"/>
    <property type="evidence" value="ECO:0007669"/>
    <property type="project" value="InterPro"/>
</dbReference>
<comment type="caution">
    <text evidence="14">The sequence shown here is derived from an EMBL/GenBank/DDBJ whole genome shotgun (WGS) entry which is preliminary data.</text>
</comment>
<evidence type="ECO:0000256" key="3">
    <source>
        <dbReference type="ARBA" id="ARBA00010199"/>
    </source>
</evidence>
<keyword evidence="10" id="KW-0406">Ion transport</keyword>
<dbReference type="AlphaFoldDB" id="A0A1U7ND74"/>
<keyword evidence="9 13" id="KW-1133">Transmembrane helix</keyword>
<dbReference type="Proteomes" id="UP000186341">
    <property type="component" value="Unassembled WGS sequence"/>
</dbReference>
<evidence type="ECO:0000256" key="12">
    <source>
        <dbReference type="ARBA" id="ARBA00031636"/>
    </source>
</evidence>
<keyword evidence="15" id="KW-1185">Reference proteome</keyword>
<feature type="transmembrane region" description="Helical" evidence="13">
    <location>
        <begin position="12"/>
        <end position="30"/>
    </location>
</feature>
<dbReference type="EMBL" id="MPJW01000260">
    <property type="protein sequence ID" value="OLU36763.1"/>
    <property type="molecule type" value="Genomic_DNA"/>
</dbReference>
<proteinExistence type="inferred from homology"/>
<dbReference type="PIRSF" id="PIRSF006603">
    <property type="entry name" value="DinF"/>
    <property type="match status" value="1"/>
</dbReference>
<evidence type="ECO:0000256" key="10">
    <source>
        <dbReference type="ARBA" id="ARBA00023065"/>
    </source>
</evidence>
<feature type="transmembrane region" description="Helical" evidence="13">
    <location>
        <begin position="234"/>
        <end position="259"/>
    </location>
</feature>
<evidence type="ECO:0000256" key="1">
    <source>
        <dbReference type="ARBA" id="ARBA00003408"/>
    </source>
</evidence>
<keyword evidence="6" id="KW-0050">Antiport</keyword>
<dbReference type="PANTHER" id="PTHR43298">
    <property type="entry name" value="MULTIDRUG RESISTANCE PROTEIN NORM-RELATED"/>
    <property type="match status" value="1"/>
</dbReference>
<keyword evidence="8 13" id="KW-0812">Transmembrane</keyword>
<feature type="transmembrane region" description="Helical" evidence="13">
    <location>
        <begin position="193"/>
        <end position="213"/>
    </location>
</feature>
<keyword evidence="5" id="KW-0813">Transport</keyword>
<feature type="transmembrane region" description="Helical" evidence="13">
    <location>
        <begin position="265"/>
        <end position="284"/>
    </location>
</feature>
<organism evidence="14 15">
    <name type="scientific">Ileibacterium valens</name>
    <dbReference type="NCBI Taxonomy" id="1862668"/>
    <lineage>
        <taxon>Bacteria</taxon>
        <taxon>Bacillati</taxon>
        <taxon>Bacillota</taxon>
        <taxon>Erysipelotrichia</taxon>
        <taxon>Erysipelotrichales</taxon>
        <taxon>Erysipelotrichaceae</taxon>
        <taxon>Ileibacterium</taxon>
    </lineage>
</organism>
<comment type="function">
    <text evidence="1">Multidrug efflux pump.</text>
</comment>
<dbReference type="GO" id="GO:0015297">
    <property type="term" value="F:antiporter activity"/>
    <property type="evidence" value="ECO:0007669"/>
    <property type="project" value="UniProtKB-KW"/>
</dbReference>
<sequence length="456" mass="50295">MENQVKNMTSGKPLKLIVGFSIPLLFGNILQQMYNFVDTLVVGRGVSMDALAAVGLTGSLNFLVLGFIIGMAQGVSIQCSQFFGSQDFDKLRKAITMSFILNFSVGIILTFLSMSSARMMLAWMNTPETLIADAWAYIEVIFGGILISLSYNFLSGILRALGNSRDPLIAMIIAFFINTILDVVFVMVFDWGVLGAAAATLSAQFFSAIYCFSRVRKIEFLRLNKQDWKWDGELFKQSFLLSLPVALMNSITAVGVIFMQTAINGFGSVYIAAYSVASKILIIFEQVDVSFGAGAGTFAGQNLGAMKIERIRVGVRQINFCLILINLSIYASMLLFGAPLIELMVGNQPEVIDAAKICIQFLCLFLPFLGILWIYRTSLQSMSDTFWPMLSGILEFAARSIALLILPGWIGFYGVLSAEVSAWILAALMLVVVYKIRIKKLSQPEDGRMFESLVRT</sequence>
<evidence type="ECO:0000256" key="7">
    <source>
        <dbReference type="ARBA" id="ARBA00022475"/>
    </source>
</evidence>
<protein>
    <recommendedName>
        <fullName evidence="4">Probable multidrug resistance protein NorM</fullName>
    </recommendedName>
    <alternativeName>
        <fullName evidence="12">Multidrug-efflux transporter</fullName>
    </alternativeName>
</protein>
<dbReference type="NCBIfam" id="TIGR00797">
    <property type="entry name" value="matE"/>
    <property type="match status" value="1"/>
</dbReference>
<evidence type="ECO:0000256" key="4">
    <source>
        <dbReference type="ARBA" id="ARBA00020268"/>
    </source>
</evidence>
<feature type="transmembrane region" description="Helical" evidence="13">
    <location>
        <begin position="50"/>
        <end position="73"/>
    </location>
</feature>
<evidence type="ECO:0000256" key="13">
    <source>
        <dbReference type="SAM" id="Phobius"/>
    </source>
</evidence>
<reference evidence="14 15" key="1">
    <citation type="submission" date="2016-11" db="EMBL/GenBank/DDBJ databases">
        <title>Description of two novel members of the family Erysipelotrichaceae: Ileibacterium lipovorans gen. nov., sp. nov. and Dubosiella newyorkensis, gen. nov., sp. nov.</title>
        <authorList>
            <person name="Cox L.M."/>
            <person name="Sohn J."/>
            <person name="Tyrrell K.L."/>
            <person name="Citron D.M."/>
            <person name="Lawson P.A."/>
            <person name="Patel N.B."/>
            <person name="Iizumi T."/>
            <person name="Perez-Perez G.I."/>
            <person name="Goldstein E.J."/>
            <person name="Blaser M.J."/>
        </authorList>
    </citation>
    <scope>NUCLEOTIDE SEQUENCE [LARGE SCALE GENOMIC DNA]</scope>
    <source>
        <strain evidence="14 15">NYU-BL-A3</strain>
    </source>
</reference>
<keyword evidence="7" id="KW-1003">Cell membrane</keyword>
<evidence type="ECO:0000313" key="14">
    <source>
        <dbReference type="EMBL" id="OLU36763.1"/>
    </source>
</evidence>
<dbReference type="InterPro" id="IPR048279">
    <property type="entry name" value="MdtK-like"/>
</dbReference>